<dbReference type="SMART" id="SM00579">
    <property type="entry name" value="FBD"/>
    <property type="match status" value="1"/>
</dbReference>
<evidence type="ECO:0000313" key="2">
    <source>
        <dbReference type="EMBL" id="CAH2070075.1"/>
    </source>
</evidence>
<dbReference type="PANTHER" id="PTHR31900">
    <property type="entry name" value="F-BOX/RNI SUPERFAMILY PROTEIN-RELATED"/>
    <property type="match status" value="1"/>
</dbReference>
<evidence type="ECO:0000259" key="1">
    <source>
        <dbReference type="SMART" id="SM00579"/>
    </source>
</evidence>
<name>A0AAU9ST88_THLAR</name>
<dbReference type="Proteomes" id="UP000836841">
    <property type="component" value="Chromosome 6"/>
</dbReference>
<evidence type="ECO:0000313" key="3">
    <source>
        <dbReference type="Proteomes" id="UP000836841"/>
    </source>
</evidence>
<organism evidence="2 3">
    <name type="scientific">Thlaspi arvense</name>
    <name type="common">Field penny-cress</name>
    <dbReference type="NCBI Taxonomy" id="13288"/>
    <lineage>
        <taxon>Eukaryota</taxon>
        <taxon>Viridiplantae</taxon>
        <taxon>Streptophyta</taxon>
        <taxon>Embryophyta</taxon>
        <taxon>Tracheophyta</taxon>
        <taxon>Spermatophyta</taxon>
        <taxon>Magnoliopsida</taxon>
        <taxon>eudicotyledons</taxon>
        <taxon>Gunneridae</taxon>
        <taxon>Pentapetalae</taxon>
        <taxon>rosids</taxon>
        <taxon>malvids</taxon>
        <taxon>Brassicales</taxon>
        <taxon>Brassicaceae</taxon>
        <taxon>Thlaspideae</taxon>
        <taxon>Thlaspi</taxon>
    </lineage>
</organism>
<gene>
    <name evidence="2" type="ORF">TAV2_LOCUS19083</name>
</gene>
<protein>
    <recommendedName>
        <fullName evidence="1">FBD domain-containing protein</fullName>
    </recommendedName>
</protein>
<accession>A0AAU9ST88</accession>
<dbReference type="InterPro" id="IPR006566">
    <property type="entry name" value="FBD"/>
</dbReference>
<dbReference type="PANTHER" id="PTHR31900:SF25">
    <property type="entry name" value="FBD DOMAIN-CONTAINING PROTEIN"/>
    <property type="match status" value="1"/>
</dbReference>
<feature type="domain" description="FBD" evidence="1">
    <location>
        <begin position="116"/>
        <end position="186"/>
    </location>
</feature>
<proteinExistence type="predicted"/>
<sequence>MGVSAKLHVYFNYCGWFDPCNLSHRSVIRDILTDISRVSDLSITSSSLEVIYRYSKVEPLPQFSCVSSLCVTNFEWLPTFLESFPNLKSLTLVWDCYCWKIWSEESDKISFSSVPECLLSSLEFVDIETRIWEDATETKLARYFLDNSVILKKLTLRLHPHQTKDDIFKEILRIPRRSTTCQVLLL</sequence>
<dbReference type="EMBL" id="OU466862">
    <property type="protein sequence ID" value="CAH2070075.1"/>
    <property type="molecule type" value="Genomic_DNA"/>
</dbReference>
<keyword evidence="3" id="KW-1185">Reference proteome</keyword>
<reference evidence="2 3" key="1">
    <citation type="submission" date="2022-03" db="EMBL/GenBank/DDBJ databases">
        <authorList>
            <person name="Nunn A."/>
            <person name="Chopra R."/>
            <person name="Nunn A."/>
            <person name="Contreras Garrido A."/>
        </authorList>
    </citation>
    <scope>NUCLEOTIDE SEQUENCE [LARGE SCALE GENOMIC DNA]</scope>
</reference>
<dbReference type="InterPro" id="IPR050232">
    <property type="entry name" value="FBL13/AtMIF1-like"/>
</dbReference>
<dbReference type="Pfam" id="PF08387">
    <property type="entry name" value="FBD"/>
    <property type="match status" value="1"/>
</dbReference>
<dbReference type="AlphaFoldDB" id="A0AAU9ST88"/>